<dbReference type="Proteomes" id="UP000632339">
    <property type="component" value="Unassembled WGS sequence"/>
</dbReference>
<organism evidence="1 2">
    <name type="scientific">Dyadobacter beijingensis</name>
    <dbReference type="NCBI Taxonomy" id="365489"/>
    <lineage>
        <taxon>Bacteria</taxon>
        <taxon>Pseudomonadati</taxon>
        <taxon>Bacteroidota</taxon>
        <taxon>Cytophagia</taxon>
        <taxon>Cytophagales</taxon>
        <taxon>Spirosomataceae</taxon>
        <taxon>Dyadobacter</taxon>
    </lineage>
</organism>
<protein>
    <recommendedName>
        <fullName evidence="3">Lipocalin-like domain-containing protein</fullName>
    </recommendedName>
</protein>
<evidence type="ECO:0000313" key="2">
    <source>
        <dbReference type="Proteomes" id="UP000632339"/>
    </source>
</evidence>
<sequence length="143" mass="15742">MKKLIYLISIALLAACQPKQVEPANIGLVWKAQSVKENGTLVYTAGNPASTRPGYARLRLDLTSKEQVTFMDIDGRKLTGKWSLSPDNGRLILENLTPPPSESAGNIEFYLTEPPAAGRLLLKRTNESKKTGNTVNEYELVPE</sequence>
<reference evidence="2" key="1">
    <citation type="journal article" date="2019" name="Int. J. Syst. Evol. Microbiol.">
        <title>The Global Catalogue of Microorganisms (GCM) 10K type strain sequencing project: providing services to taxonomists for standard genome sequencing and annotation.</title>
        <authorList>
            <consortium name="The Broad Institute Genomics Platform"/>
            <consortium name="The Broad Institute Genome Sequencing Center for Infectious Disease"/>
            <person name="Wu L."/>
            <person name="Ma J."/>
        </authorList>
    </citation>
    <scope>NUCLEOTIDE SEQUENCE [LARGE SCALE GENOMIC DNA]</scope>
    <source>
        <strain evidence="2">CGMCC 1.6375</strain>
    </source>
</reference>
<evidence type="ECO:0008006" key="3">
    <source>
        <dbReference type="Google" id="ProtNLM"/>
    </source>
</evidence>
<comment type="caution">
    <text evidence="1">The sequence shown here is derived from an EMBL/GenBank/DDBJ whole genome shotgun (WGS) entry which is preliminary data.</text>
</comment>
<accession>A0ABQ2I1P8</accession>
<evidence type="ECO:0000313" key="1">
    <source>
        <dbReference type="EMBL" id="GGM96072.1"/>
    </source>
</evidence>
<gene>
    <name evidence="1" type="ORF">GCM10010967_32010</name>
</gene>
<dbReference type="EMBL" id="BMLI01000001">
    <property type="protein sequence ID" value="GGM96072.1"/>
    <property type="molecule type" value="Genomic_DNA"/>
</dbReference>
<proteinExistence type="predicted"/>
<dbReference type="PROSITE" id="PS51257">
    <property type="entry name" value="PROKAR_LIPOPROTEIN"/>
    <property type="match status" value="1"/>
</dbReference>
<dbReference type="RefSeq" id="WP_019942832.1">
    <property type="nucleotide sequence ID" value="NZ_BMLI01000001.1"/>
</dbReference>
<name>A0ABQ2I1P8_9BACT</name>
<keyword evidence="2" id="KW-1185">Reference proteome</keyword>